<evidence type="ECO:0000256" key="4">
    <source>
        <dbReference type="PROSITE-ProRule" id="PRU00175"/>
    </source>
</evidence>
<evidence type="ECO:0000256" key="6">
    <source>
        <dbReference type="SAM" id="MobiDB-lite"/>
    </source>
</evidence>
<dbReference type="PROSITE" id="PS00518">
    <property type="entry name" value="ZF_RING_1"/>
    <property type="match status" value="1"/>
</dbReference>
<evidence type="ECO:0000259" key="7">
    <source>
        <dbReference type="PROSITE" id="PS50089"/>
    </source>
</evidence>
<dbReference type="PROSITE" id="PS50089">
    <property type="entry name" value="ZF_RING_2"/>
    <property type="match status" value="1"/>
</dbReference>
<feature type="region of interest" description="Disordered" evidence="6">
    <location>
        <begin position="118"/>
        <end position="168"/>
    </location>
</feature>
<evidence type="ECO:0000313" key="9">
    <source>
        <dbReference type="Proteomes" id="UP000001064"/>
    </source>
</evidence>
<dbReference type="InParanoid" id="F0Z7X5"/>
<dbReference type="GeneID" id="10509393"/>
<dbReference type="VEuPathDB" id="AmoebaDB:DICPUDRAFT_147203"/>
<keyword evidence="3" id="KW-0862">Zinc</keyword>
<evidence type="ECO:0000256" key="2">
    <source>
        <dbReference type="ARBA" id="ARBA00022771"/>
    </source>
</evidence>
<dbReference type="Pfam" id="PF13639">
    <property type="entry name" value="zf-RING_2"/>
    <property type="match status" value="1"/>
</dbReference>
<dbReference type="EMBL" id="GL870948">
    <property type="protein sequence ID" value="EGC39985.1"/>
    <property type="molecule type" value="Genomic_DNA"/>
</dbReference>
<keyword evidence="1" id="KW-0479">Metal-binding</keyword>
<sequence length="368" mass="44100">MIVFIVLFLLLCIVLGFLSGFLPGYISYLFSTNNNNRNNTGINYLYRYNTYVYPQQTTPIFYTAPVNRTQPQQNQQHHQQQQQGSQQGSQHQQQNPFSRAQYYHLPSNNQIYPHFSTSDLIMTTGPNQQHPQPSNVPPVFNNRGAPKPTRSTPMKKRPLESDDQNYIGHNMRPLKKHRFEDEEEEKRVEAEKARVEMEKKEMERMERERLERERAERERLEKERLERLEEERLEEERLEEIRQGKERARKELLEIELELKQLQEEEEQEQEQEQEQENIVCSICYDEIEDSKMATINCGHKFCHECIIKSSKIKKECPLCRQSIRSIKIRRTEFNIDYPGYESDDRYNDDSFLSGHIFYNRRNNFSTF</sequence>
<dbReference type="Proteomes" id="UP000001064">
    <property type="component" value="Unassembled WGS sequence"/>
</dbReference>
<evidence type="ECO:0000256" key="1">
    <source>
        <dbReference type="ARBA" id="ARBA00022723"/>
    </source>
</evidence>
<dbReference type="KEGG" id="dpp:DICPUDRAFT_147203"/>
<gene>
    <name evidence="8" type="ORF">DICPUDRAFT_147203</name>
</gene>
<dbReference type="GO" id="GO:0008270">
    <property type="term" value="F:zinc ion binding"/>
    <property type="evidence" value="ECO:0007669"/>
    <property type="project" value="UniProtKB-KW"/>
</dbReference>
<keyword evidence="9" id="KW-1185">Reference proteome</keyword>
<evidence type="ECO:0000313" key="8">
    <source>
        <dbReference type="EMBL" id="EGC39985.1"/>
    </source>
</evidence>
<feature type="coiled-coil region" evidence="5">
    <location>
        <begin position="176"/>
        <end position="282"/>
    </location>
</feature>
<keyword evidence="2 4" id="KW-0863">Zinc-finger</keyword>
<reference evidence="9" key="1">
    <citation type="journal article" date="2011" name="Genome Biol.">
        <title>Comparative genomics of the social amoebae Dictyostelium discoideum and Dictyostelium purpureum.</title>
        <authorList>
            <consortium name="US DOE Joint Genome Institute (JGI-PGF)"/>
            <person name="Sucgang R."/>
            <person name="Kuo A."/>
            <person name="Tian X."/>
            <person name="Salerno W."/>
            <person name="Parikh A."/>
            <person name="Feasley C.L."/>
            <person name="Dalin E."/>
            <person name="Tu H."/>
            <person name="Huang E."/>
            <person name="Barry K."/>
            <person name="Lindquist E."/>
            <person name="Shapiro H."/>
            <person name="Bruce D."/>
            <person name="Schmutz J."/>
            <person name="Salamov A."/>
            <person name="Fey P."/>
            <person name="Gaudet P."/>
            <person name="Anjard C."/>
            <person name="Babu M.M."/>
            <person name="Basu S."/>
            <person name="Bushmanova Y."/>
            <person name="van der Wel H."/>
            <person name="Katoh-Kurasawa M."/>
            <person name="Dinh C."/>
            <person name="Coutinho P.M."/>
            <person name="Saito T."/>
            <person name="Elias M."/>
            <person name="Schaap P."/>
            <person name="Kay R.R."/>
            <person name="Henrissat B."/>
            <person name="Eichinger L."/>
            <person name="Rivero F."/>
            <person name="Putnam N.H."/>
            <person name="West C.M."/>
            <person name="Loomis W.F."/>
            <person name="Chisholm R.L."/>
            <person name="Shaulsky G."/>
            <person name="Strassmann J.E."/>
            <person name="Queller D.C."/>
            <person name="Kuspa A."/>
            <person name="Grigoriev I.V."/>
        </authorList>
    </citation>
    <scope>NUCLEOTIDE SEQUENCE [LARGE SCALE GENOMIC DNA]</scope>
    <source>
        <strain evidence="9">QSDP1</strain>
    </source>
</reference>
<protein>
    <recommendedName>
        <fullName evidence="7">RING-type domain-containing protein</fullName>
    </recommendedName>
</protein>
<dbReference type="PANTHER" id="PTHR46563">
    <property type="entry name" value="RING-TYPE DOMAIN-CONTAINING PROTEIN"/>
    <property type="match status" value="1"/>
</dbReference>
<evidence type="ECO:0000256" key="3">
    <source>
        <dbReference type="ARBA" id="ARBA00022833"/>
    </source>
</evidence>
<dbReference type="OrthoDB" id="365379at2759"/>
<feature type="compositionally biased region" description="Low complexity" evidence="6">
    <location>
        <begin position="70"/>
        <end position="96"/>
    </location>
</feature>
<dbReference type="RefSeq" id="XP_003283488.1">
    <property type="nucleotide sequence ID" value="XM_003283440.1"/>
</dbReference>
<feature type="domain" description="RING-type" evidence="7">
    <location>
        <begin position="281"/>
        <end position="321"/>
    </location>
</feature>
<dbReference type="AlphaFoldDB" id="F0Z7X5"/>
<dbReference type="STRING" id="5786.F0Z7X5"/>
<dbReference type="InterPro" id="IPR001841">
    <property type="entry name" value="Znf_RING"/>
</dbReference>
<dbReference type="InterPro" id="IPR013083">
    <property type="entry name" value="Znf_RING/FYVE/PHD"/>
</dbReference>
<evidence type="ECO:0000256" key="5">
    <source>
        <dbReference type="SAM" id="Coils"/>
    </source>
</evidence>
<dbReference type="SMART" id="SM00184">
    <property type="entry name" value="RING"/>
    <property type="match status" value="1"/>
</dbReference>
<name>F0Z7X5_DICPU</name>
<dbReference type="SUPFAM" id="SSF57850">
    <property type="entry name" value="RING/U-box"/>
    <property type="match status" value="1"/>
</dbReference>
<dbReference type="PANTHER" id="PTHR46563:SF1">
    <property type="entry name" value="RING-TYPE DOMAIN-CONTAINING PROTEIN-RELATED"/>
    <property type="match status" value="1"/>
</dbReference>
<dbReference type="InterPro" id="IPR017907">
    <property type="entry name" value="Znf_RING_CS"/>
</dbReference>
<feature type="compositionally biased region" description="Polar residues" evidence="6">
    <location>
        <begin position="118"/>
        <end position="133"/>
    </location>
</feature>
<organism evidence="8 9">
    <name type="scientific">Dictyostelium purpureum</name>
    <name type="common">Slime mold</name>
    <dbReference type="NCBI Taxonomy" id="5786"/>
    <lineage>
        <taxon>Eukaryota</taxon>
        <taxon>Amoebozoa</taxon>
        <taxon>Evosea</taxon>
        <taxon>Eumycetozoa</taxon>
        <taxon>Dictyostelia</taxon>
        <taxon>Dictyosteliales</taxon>
        <taxon>Dictyosteliaceae</taxon>
        <taxon>Dictyostelium</taxon>
    </lineage>
</organism>
<accession>F0Z7X5</accession>
<dbReference type="Gene3D" id="3.30.40.10">
    <property type="entry name" value="Zinc/RING finger domain, C3HC4 (zinc finger)"/>
    <property type="match status" value="1"/>
</dbReference>
<feature type="region of interest" description="Disordered" evidence="6">
    <location>
        <begin position="69"/>
        <end position="96"/>
    </location>
</feature>
<proteinExistence type="predicted"/>
<keyword evidence="5" id="KW-0175">Coiled coil</keyword>